<dbReference type="InterPro" id="IPR013103">
    <property type="entry name" value="RVT_2"/>
</dbReference>
<evidence type="ECO:0000313" key="10">
    <source>
        <dbReference type="Proteomes" id="UP001165121"/>
    </source>
</evidence>
<keyword evidence="5" id="KW-0863">Zinc-finger</keyword>
<evidence type="ECO:0000256" key="6">
    <source>
        <dbReference type="SAM" id="MobiDB-lite"/>
    </source>
</evidence>
<dbReference type="InterPro" id="IPR043502">
    <property type="entry name" value="DNA/RNA_pol_sf"/>
</dbReference>
<dbReference type="PROSITE" id="PS50158">
    <property type="entry name" value="ZF_CCHC"/>
    <property type="match status" value="1"/>
</dbReference>
<keyword evidence="1" id="KW-0645">Protease</keyword>
<comment type="caution">
    <text evidence="9">The sequence shown here is derived from an EMBL/GenBank/DDBJ whole genome shotgun (WGS) entry which is preliminary data.</text>
</comment>
<evidence type="ECO:0000259" key="8">
    <source>
        <dbReference type="PROSITE" id="PS50994"/>
    </source>
</evidence>
<dbReference type="InterPro" id="IPR039537">
    <property type="entry name" value="Retrotran_Ty1/copia-like"/>
</dbReference>
<name>A0A9W6Y8Q0_9STRA</name>
<organism evidence="9 10">
    <name type="scientific">Phytophthora fragariaefolia</name>
    <dbReference type="NCBI Taxonomy" id="1490495"/>
    <lineage>
        <taxon>Eukaryota</taxon>
        <taxon>Sar</taxon>
        <taxon>Stramenopiles</taxon>
        <taxon>Oomycota</taxon>
        <taxon>Peronosporomycetes</taxon>
        <taxon>Peronosporales</taxon>
        <taxon>Peronosporaceae</taxon>
        <taxon>Phytophthora</taxon>
    </lineage>
</organism>
<feature type="domain" description="CCHC-type" evidence="7">
    <location>
        <begin position="242"/>
        <end position="257"/>
    </location>
</feature>
<dbReference type="PANTHER" id="PTHR42648:SF28">
    <property type="entry name" value="TRANSPOSON-ENCODED PROTEIN WITH RIBONUCLEASE H-LIKE AND RETROVIRUS ZINC FINGER-LIKE DOMAINS"/>
    <property type="match status" value="1"/>
</dbReference>
<evidence type="ECO:0000256" key="1">
    <source>
        <dbReference type="ARBA" id="ARBA00022670"/>
    </source>
</evidence>
<evidence type="ECO:0000259" key="7">
    <source>
        <dbReference type="PROSITE" id="PS50158"/>
    </source>
</evidence>
<keyword evidence="4" id="KW-0378">Hydrolase</keyword>
<keyword evidence="5" id="KW-0862">Zinc</keyword>
<evidence type="ECO:0000256" key="5">
    <source>
        <dbReference type="PROSITE-ProRule" id="PRU00047"/>
    </source>
</evidence>
<gene>
    <name evidence="9" type="ORF">Pfra01_002575300</name>
</gene>
<keyword evidence="2" id="KW-0479">Metal-binding</keyword>
<evidence type="ECO:0000313" key="9">
    <source>
        <dbReference type="EMBL" id="GMF59553.1"/>
    </source>
</evidence>
<reference evidence="9" key="1">
    <citation type="submission" date="2023-04" db="EMBL/GenBank/DDBJ databases">
        <title>Phytophthora fragariaefolia NBRC 109709.</title>
        <authorList>
            <person name="Ichikawa N."/>
            <person name="Sato H."/>
            <person name="Tonouchi N."/>
        </authorList>
    </citation>
    <scope>NUCLEOTIDE SEQUENCE</scope>
    <source>
        <strain evidence="9">NBRC 109709</strain>
    </source>
</reference>
<keyword evidence="10" id="KW-1185">Reference proteome</keyword>
<feature type="domain" description="Integrase catalytic" evidence="8">
    <location>
        <begin position="401"/>
        <end position="574"/>
    </location>
</feature>
<dbReference type="InterPro" id="IPR012337">
    <property type="entry name" value="RNaseH-like_sf"/>
</dbReference>
<dbReference type="PANTHER" id="PTHR42648">
    <property type="entry name" value="TRANSPOSASE, PUTATIVE-RELATED"/>
    <property type="match status" value="1"/>
</dbReference>
<dbReference type="Gene3D" id="3.30.420.10">
    <property type="entry name" value="Ribonuclease H-like superfamily/Ribonuclease H"/>
    <property type="match status" value="1"/>
</dbReference>
<dbReference type="GO" id="GO:0003676">
    <property type="term" value="F:nucleic acid binding"/>
    <property type="evidence" value="ECO:0007669"/>
    <property type="project" value="InterPro"/>
</dbReference>
<dbReference type="InterPro" id="IPR054722">
    <property type="entry name" value="PolX-like_BBD"/>
</dbReference>
<dbReference type="SUPFAM" id="SSF56672">
    <property type="entry name" value="DNA/RNA polymerases"/>
    <property type="match status" value="1"/>
</dbReference>
<dbReference type="GO" id="GO:0004190">
    <property type="term" value="F:aspartic-type endopeptidase activity"/>
    <property type="evidence" value="ECO:0007669"/>
    <property type="project" value="UniProtKB-KW"/>
</dbReference>
<dbReference type="InterPro" id="IPR001584">
    <property type="entry name" value="Integrase_cat-core"/>
</dbReference>
<dbReference type="Pfam" id="PF22936">
    <property type="entry name" value="Pol_BBD"/>
    <property type="match status" value="1"/>
</dbReference>
<dbReference type="EMBL" id="BSXT01005059">
    <property type="protein sequence ID" value="GMF59553.1"/>
    <property type="molecule type" value="Genomic_DNA"/>
</dbReference>
<sequence>MDPSLFASALGRGTRMRIDSLGGSPHTPLTTTPRRHVLSPQYFGLQQPGSSWHVHFPQENQTVRYRDARQQKLAVRPFDGKELYLGLGSGSLEWGRRFERQVALAQSICGFIWPEDVKVDLLGHYLAETAERYYNKQVETWQAQLSTLQFVMERMLETFKTNITPAQAMKLFTAPKDFKRSWPEYYMYLVSEACGGGVDYLVLNNIAQYADLRMVLMARHKNLGRELVGAISESRRKETRTCHECGKVGHLRAVCTEKVGGGGRKPDLTLAVAEASSDAKEVWILDSGCSRHLVRNAAWLDDVEDCKDVCVQPGGNALKVTKRGTLTLVVTADGIPRTVKFTNVDVGGVPQVPAHLNGEAVERLAGDPSSGIKITDKSRVNCLTCAQRKQSKNRQSQRDTGAHSPIDRIGGVICSDLKGPLTPRDRLKIRYMVNFVDQKTNYCRVFLARTKDTAAKQYEHIFFTFSEKRFDCRIHVLRTDTGAEYQNVYLICKNTGVARQRSEANNQVSNGKAERMHRTIMNMARCMIFACGLPISFWGDAVQYAAYISNEPGARFPAKNADQTDPILGGDSGFRVAMHRGNVVVTTQHVKNIETLDRTQNEQMQHMYLQENDSADEDEPSGTDARGADTANPRALGTGASADGSARQEEPDAATMNNVMEPNHKNYREAMQSAHRDGWLKAMPEELNALENNDVWKLVRMPRGVRVLHSKWVYKIKRDAEGLLERLKARLVACGNEQEFGINYGITFTAVIGMTSVKLILVLARKWGVPAKHGDVPNAYVKAEKEAELDIYLRIPQGMVLPKEQFEKPGVPSPNELVLELGKALYGLKQACRLWSKLLHKKLIGIGFVQRLVDIYFRLRAGVLLVAGVYVDDLLVTGTEEVAVDVFFSELNSPSIKDIGRAHNFLEMRLLYDETDGYFLDQEVTITDLLKGHGMEYAHGMRTPIGDDANACMRKDAVSLTGNSNESVTVTDFRSLVGSLLWLTRCTQPDIAFAVHKVTRRTHSPTVDDWKIATRILRYLSGTKELRLNIRGNADSDAPLNVVTYSDADVAADKEDRKSVTGGIVTVDDMPMEWV</sequence>
<evidence type="ECO:0000256" key="4">
    <source>
        <dbReference type="ARBA" id="ARBA00022801"/>
    </source>
</evidence>
<evidence type="ECO:0000256" key="3">
    <source>
        <dbReference type="ARBA" id="ARBA00022750"/>
    </source>
</evidence>
<dbReference type="OrthoDB" id="122467at2759"/>
<evidence type="ECO:0000256" key="2">
    <source>
        <dbReference type="ARBA" id="ARBA00022723"/>
    </source>
</evidence>
<dbReference type="AlphaFoldDB" id="A0A9W6Y8Q0"/>
<protein>
    <submittedName>
        <fullName evidence="9">Unnamed protein product</fullName>
    </submittedName>
</protein>
<feature type="region of interest" description="Disordered" evidence="6">
    <location>
        <begin position="611"/>
        <end position="653"/>
    </location>
</feature>
<dbReference type="GO" id="GO:0008270">
    <property type="term" value="F:zinc ion binding"/>
    <property type="evidence" value="ECO:0007669"/>
    <property type="project" value="UniProtKB-KW"/>
</dbReference>
<dbReference type="Pfam" id="PF07727">
    <property type="entry name" value="RVT_2"/>
    <property type="match status" value="1"/>
</dbReference>
<dbReference type="PROSITE" id="PS50994">
    <property type="entry name" value="INTEGRASE"/>
    <property type="match status" value="1"/>
</dbReference>
<proteinExistence type="predicted"/>
<dbReference type="InterPro" id="IPR036397">
    <property type="entry name" value="RNaseH_sf"/>
</dbReference>
<dbReference type="GO" id="GO:0015074">
    <property type="term" value="P:DNA integration"/>
    <property type="evidence" value="ECO:0007669"/>
    <property type="project" value="InterPro"/>
</dbReference>
<dbReference type="GO" id="GO:0006508">
    <property type="term" value="P:proteolysis"/>
    <property type="evidence" value="ECO:0007669"/>
    <property type="project" value="UniProtKB-KW"/>
</dbReference>
<dbReference type="InterPro" id="IPR001878">
    <property type="entry name" value="Znf_CCHC"/>
</dbReference>
<accession>A0A9W6Y8Q0</accession>
<dbReference type="Proteomes" id="UP001165121">
    <property type="component" value="Unassembled WGS sequence"/>
</dbReference>
<dbReference type="SUPFAM" id="SSF53098">
    <property type="entry name" value="Ribonuclease H-like"/>
    <property type="match status" value="1"/>
</dbReference>
<keyword evidence="3" id="KW-0064">Aspartyl protease</keyword>